<keyword evidence="2" id="KW-1185">Reference proteome</keyword>
<name>A0A7G1HZR2_9BACT</name>
<evidence type="ECO:0000313" key="2">
    <source>
        <dbReference type="Proteomes" id="UP000594042"/>
    </source>
</evidence>
<dbReference type="RefSeq" id="WP_021929687.1">
    <property type="nucleotide sequence ID" value="NZ_AP023322.1"/>
</dbReference>
<dbReference type="EMBL" id="AP023322">
    <property type="protein sequence ID" value="BCI64523.1"/>
    <property type="molecule type" value="Genomic_DNA"/>
</dbReference>
<reference evidence="2" key="1">
    <citation type="submission" date="2020-07" db="EMBL/GenBank/DDBJ databases">
        <title>Complete genome sequencing of Coprobacter sp. strain 2CBH44.</title>
        <authorList>
            <person name="Sakamoto M."/>
            <person name="Murakami T."/>
            <person name="Mori H."/>
        </authorList>
    </citation>
    <scope>NUCLEOTIDE SEQUENCE [LARGE SCALE GENOMIC DNA]</scope>
    <source>
        <strain evidence="2">2CBH44</strain>
    </source>
</reference>
<accession>A0A7G1HZR2</accession>
<protein>
    <submittedName>
        <fullName evidence="1">Uncharacterized protein</fullName>
    </submittedName>
</protein>
<proteinExistence type="predicted"/>
<organism evidence="1 2">
    <name type="scientific">Coprobacter secundus subsp. similis</name>
    <dbReference type="NCBI Taxonomy" id="2751153"/>
    <lineage>
        <taxon>Bacteria</taxon>
        <taxon>Pseudomonadati</taxon>
        <taxon>Bacteroidota</taxon>
        <taxon>Bacteroidia</taxon>
        <taxon>Bacteroidales</taxon>
        <taxon>Barnesiellaceae</taxon>
        <taxon>Coprobacter</taxon>
    </lineage>
</organism>
<evidence type="ECO:0000313" key="1">
    <source>
        <dbReference type="EMBL" id="BCI64523.1"/>
    </source>
</evidence>
<sequence>MKRLIFITFICFASLGLTNAQKNAIGLRLGAGAELLYQRDLSTKNFLQFTLAIPDYNGLSVTGIYNWRCCQWNWTPKTCEWYLNAGVGGALGIYDFDDSGVLIGIAGSCAFGCQFKKVPISLDINYRPVIGVVTSGHSEGFFDPGFWNFGIAAAYHF</sequence>
<gene>
    <name evidence="1" type="ORF">Cop2CBH44_28760</name>
</gene>
<dbReference type="AlphaFoldDB" id="A0A7G1HZR2"/>
<dbReference type="Proteomes" id="UP000594042">
    <property type="component" value="Chromosome"/>
</dbReference>
<dbReference type="KEGG" id="copr:Cop2CBH44_28760"/>